<dbReference type="EMBL" id="JAUQSZ010000003">
    <property type="protein sequence ID" value="MDO7841916.1"/>
    <property type="molecule type" value="Genomic_DNA"/>
</dbReference>
<keyword evidence="2" id="KW-1185">Reference proteome</keyword>
<protein>
    <submittedName>
        <fullName evidence="1">Uncharacterized protein</fullName>
    </submittedName>
</protein>
<dbReference type="RefSeq" id="WP_304560373.1">
    <property type="nucleotide sequence ID" value="NZ_JAUQSZ010000003.1"/>
</dbReference>
<evidence type="ECO:0000313" key="2">
    <source>
        <dbReference type="Proteomes" id="UP001176468"/>
    </source>
</evidence>
<reference evidence="1" key="1">
    <citation type="submission" date="2023-07" db="EMBL/GenBank/DDBJ databases">
        <authorList>
            <person name="Kim M.K."/>
        </authorList>
    </citation>
    <scope>NUCLEOTIDE SEQUENCE</scope>
    <source>
        <strain evidence="1">CA1-15</strain>
    </source>
</reference>
<organism evidence="1 2">
    <name type="scientific">Sphingomonas immobilis</name>
    <dbReference type="NCBI Taxonomy" id="3063997"/>
    <lineage>
        <taxon>Bacteria</taxon>
        <taxon>Pseudomonadati</taxon>
        <taxon>Pseudomonadota</taxon>
        <taxon>Alphaproteobacteria</taxon>
        <taxon>Sphingomonadales</taxon>
        <taxon>Sphingomonadaceae</taxon>
        <taxon>Sphingomonas</taxon>
    </lineage>
</organism>
<evidence type="ECO:0000313" key="1">
    <source>
        <dbReference type="EMBL" id="MDO7841916.1"/>
    </source>
</evidence>
<accession>A0ABT8ZWH9</accession>
<proteinExistence type="predicted"/>
<gene>
    <name evidence="1" type="ORF">Q5H94_06235</name>
</gene>
<dbReference type="Proteomes" id="UP001176468">
    <property type="component" value="Unassembled WGS sequence"/>
</dbReference>
<sequence>MEFEGRFWLLWEDEPLSLTSTRFFDFSHGEIVEARTGERCGIYRVTEEGVDATFDEHQGVREVVKLRMPHQHQVHDIGVSRSKPPFDPAADAYDLTFSNVGYETYAATRPANDHESDDEEDARRDWEVEQFGIVPMFGYGYRDCEEARDIGEANAREYTTRRRAALTIV</sequence>
<comment type="caution">
    <text evidence="1">The sequence shown here is derived from an EMBL/GenBank/DDBJ whole genome shotgun (WGS) entry which is preliminary data.</text>
</comment>
<name>A0ABT8ZWH9_9SPHN</name>